<accession>A0AAE0JZ08</accession>
<reference evidence="1" key="2">
    <citation type="submission" date="2023-06" db="EMBL/GenBank/DDBJ databases">
        <authorList>
            <consortium name="Lawrence Berkeley National Laboratory"/>
            <person name="Haridas S."/>
            <person name="Hensen N."/>
            <person name="Bonometti L."/>
            <person name="Westerberg I."/>
            <person name="Brannstrom I.O."/>
            <person name="Guillou S."/>
            <person name="Cros-Aarteil S."/>
            <person name="Calhoun S."/>
            <person name="Kuo A."/>
            <person name="Mondo S."/>
            <person name="Pangilinan J."/>
            <person name="Riley R."/>
            <person name="Labutti K."/>
            <person name="Andreopoulos B."/>
            <person name="Lipzen A."/>
            <person name="Chen C."/>
            <person name="Yanf M."/>
            <person name="Daum C."/>
            <person name="Ng V."/>
            <person name="Clum A."/>
            <person name="Steindorff A."/>
            <person name="Ohm R."/>
            <person name="Martin F."/>
            <person name="Silar P."/>
            <person name="Natvig D."/>
            <person name="Lalanne C."/>
            <person name="Gautier V."/>
            <person name="Ament-Velasquez S.L."/>
            <person name="Kruys A."/>
            <person name="Hutchinson M.I."/>
            <person name="Powell A.J."/>
            <person name="Barry K."/>
            <person name="Miller A.N."/>
            <person name="Grigoriev I.V."/>
            <person name="Debuchy R."/>
            <person name="Gladieux P."/>
            <person name="Thoren M.H."/>
            <person name="Johannesson H."/>
        </authorList>
    </citation>
    <scope>NUCLEOTIDE SEQUENCE</scope>
    <source>
        <strain evidence="1">CBS 958.72</strain>
    </source>
</reference>
<gene>
    <name evidence="1" type="ORF">B0T24DRAFT_638356</name>
</gene>
<evidence type="ECO:0000313" key="1">
    <source>
        <dbReference type="EMBL" id="KAK3366271.1"/>
    </source>
</evidence>
<dbReference type="EMBL" id="JAULSN010000008">
    <property type="protein sequence ID" value="KAK3366271.1"/>
    <property type="molecule type" value="Genomic_DNA"/>
</dbReference>
<reference evidence="1" key="1">
    <citation type="journal article" date="2023" name="Mol. Phylogenet. Evol.">
        <title>Genome-scale phylogeny and comparative genomics of the fungal order Sordariales.</title>
        <authorList>
            <person name="Hensen N."/>
            <person name="Bonometti L."/>
            <person name="Westerberg I."/>
            <person name="Brannstrom I.O."/>
            <person name="Guillou S."/>
            <person name="Cros-Aarteil S."/>
            <person name="Calhoun S."/>
            <person name="Haridas S."/>
            <person name="Kuo A."/>
            <person name="Mondo S."/>
            <person name="Pangilinan J."/>
            <person name="Riley R."/>
            <person name="LaButti K."/>
            <person name="Andreopoulos B."/>
            <person name="Lipzen A."/>
            <person name="Chen C."/>
            <person name="Yan M."/>
            <person name="Daum C."/>
            <person name="Ng V."/>
            <person name="Clum A."/>
            <person name="Steindorff A."/>
            <person name="Ohm R.A."/>
            <person name="Martin F."/>
            <person name="Silar P."/>
            <person name="Natvig D.O."/>
            <person name="Lalanne C."/>
            <person name="Gautier V."/>
            <person name="Ament-Velasquez S.L."/>
            <person name="Kruys A."/>
            <person name="Hutchinson M.I."/>
            <person name="Powell A.J."/>
            <person name="Barry K."/>
            <person name="Miller A.N."/>
            <person name="Grigoriev I.V."/>
            <person name="Debuchy R."/>
            <person name="Gladieux P."/>
            <person name="Hiltunen Thoren M."/>
            <person name="Johannesson H."/>
        </authorList>
    </citation>
    <scope>NUCLEOTIDE SEQUENCE</scope>
    <source>
        <strain evidence="1">CBS 958.72</strain>
    </source>
</reference>
<proteinExistence type="predicted"/>
<comment type="caution">
    <text evidence="1">The sequence shown here is derived from an EMBL/GenBank/DDBJ whole genome shotgun (WGS) entry which is preliminary data.</text>
</comment>
<keyword evidence="2" id="KW-1185">Reference proteome</keyword>
<evidence type="ECO:0000313" key="2">
    <source>
        <dbReference type="Proteomes" id="UP001287356"/>
    </source>
</evidence>
<organism evidence="1 2">
    <name type="scientific">Lasiosphaeria ovina</name>
    <dbReference type="NCBI Taxonomy" id="92902"/>
    <lineage>
        <taxon>Eukaryota</taxon>
        <taxon>Fungi</taxon>
        <taxon>Dikarya</taxon>
        <taxon>Ascomycota</taxon>
        <taxon>Pezizomycotina</taxon>
        <taxon>Sordariomycetes</taxon>
        <taxon>Sordariomycetidae</taxon>
        <taxon>Sordariales</taxon>
        <taxon>Lasiosphaeriaceae</taxon>
        <taxon>Lasiosphaeria</taxon>
    </lineage>
</organism>
<protein>
    <submittedName>
        <fullName evidence="1">Uncharacterized protein</fullName>
    </submittedName>
</protein>
<name>A0AAE0JZ08_9PEZI</name>
<dbReference type="AlphaFoldDB" id="A0AAE0JZ08"/>
<dbReference type="Proteomes" id="UP001287356">
    <property type="component" value="Unassembled WGS sequence"/>
</dbReference>
<sequence>MELGSSSATESPAQETLPFLSRGSTSFANLSPKRWVEQEARYYDVDRPVSTAQINESGIRNFIQTIRFVNFWESGPILSVNKIGQVVPITLDSIVQGLHTKLRVTIDTINFDLHFYHAMTVDFAHRLLFKTTKSTTGSRWKDLRPDVDGLAGQYIEGRVLVWCHNAIFVKIDNPFFFGDSSKNPNTWPAGDDYRKFILKFAIELEKYLRKNQARSNEPKGRLIDPIKLISRLEGEQGFVMSLSGFRDSLRYSLEKGSGTKDPLSNIILFDQGPYPTFKVGYNSYKYKPPFVVPCTDYEGASPNCADQFLKFQNPKEPIRNETLYLVPRARGKGKLQLVAWDSETLRSRTSFMDFTVL</sequence>